<reference evidence="1" key="1">
    <citation type="submission" date="2020-05" db="EMBL/GenBank/DDBJ databases">
        <authorList>
            <person name="Chiriac C."/>
            <person name="Salcher M."/>
            <person name="Ghai R."/>
            <person name="Kavagutti S V."/>
        </authorList>
    </citation>
    <scope>NUCLEOTIDE SEQUENCE</scope>
</reference>
<protein>
    <submittedName>
        <fullName evidence="1">Uncharacterized protein</fullName>
    </submittedName>
</protein>
<sequence length="96" mass="10864">MPPLLDTQGDYRETERTQVISHHPKIRGMLREHADGLTAGWLAEFLSLHVASVRKALNGMPDAYIDRWTKAPKGKAYEAIWCVVVPPENCPKPTRK</sequence>
<accession>A0A6J5QM03</accession>
<dbReference type="EMBL" id="LR796986">
    <property type="protein sequence ID" value="CAB4180594.1"/>
    <property type="molecule type" value="Genomic_DNA"/>
</dbReference>
<proteinExistence type="predicted"/>
<gene>
    <name evidence="1" type="ORF">UFOVP1049_61</name>
</gene>
<evidence type="ECO:0000313" key="1">
    <source>
        <dbReference type="EMBL" id="CAB4180594.1"/>
    </source>
</evidence>
<name>A0A6J5QM03_9CAUD</name>
<organism evidence="1">
    <name type="scientific">uncultured Caudovirales phage</name>
    <dbReference type="NCBI Taxonomy" id="2100421"/>
    <lineage>
        <taxon>Viruses</taxon>
        <taxon>Duplodnaviria</taxon>
        <taxon>Heunggongvirae</taxon>
        <taxon>Uroviricota</taxon>
        <taxon>Caudoviricetes</taxon>
        <taxon>Peduoviridae</taxon>
        <taxon>Maltschvirus</taxon>
        <taxon>Maltschvirus maltsch</taxon>
    </lineage>
</organism>